<dbReference type="GO" id="GO:0006002">
    <property type="term" value="P:fructose 6-phosphate metabolic process"/>
    <property type="evidence" value="ECO:0007669"/>
    <property type="project" value="TreeGrafter"/>
</dbReference>
<dbReference type="Gene3D" id="3.40.50.10490">
    <property type="entry name" value="Glucose-6-phosphate isomerase like protein, domain 1"/>
    <property type="match status" value="2"/>
</dbReference>
<sequence length="608" mass="65472">MCGIVGFIGKEPAVGHLLSGLTILENRGYDSAGITTIDSNGELVTTKFASVGSTSDAIEALRSKKDVHGSHPVGIAHTRWATHGGKTDANAHPHHDYKDRISLVHNGVIENANKLREQLKSKGIAFKSETDTEVISQLIGSYLDHGTPLIGAIKGALSELEGTWGLVIISKEAPDQIIAARNGSPIVVGIGQGRMFVASEPAAFGQFTKDFIALDNGEIAIIKTTGHSLDLSRVEKAPDEIIHDSPDPFPHWTIREITEQPEAISRALNYGGRIKDDANVKLGGLDVKADWLMSIKHLVIAACGTSYHSALYGARVMRSLGAFDTIQVFDAAEMSRDNFPKADGGLLVISQSGETKDVHRVVVNAEKSGIPCFSIVNAVGSLIARQTECGVYLNAGREHAVASTKAFVTQVTVLSLIANWFAQNRDTEEQQRRRLIESIHRLPTSVGMSIGVREQCKAIAEKLIDAEHCFVLGKGFAEPIAREGALKIKEITYLHAEGYPGGALKHGPFALIEEGTPIILMILDDSHAHFMRTAAEEVRARGAYTIVITDKKELAEGVADDVIVIPNDGPMTALLSVVPMQLIAYELAVLRGINPDKPRNLAKAVTVD</sequence>
<dbReference type="Gene3D" id="3.60.20.10">
    <property type="entry name" value="Glutamine Phosphoribosylpyrophosphate, subunit 1, domain 1"/>
    <property type="match status" value="1"/>
</dbReference>
<dbReference type="NCBIfam" id="NF001484">
    <property type="entry name" value="PRK00331.1"/>
    <property type="match status" value="1"/>
</dbReference>
<keyword evidence="7" id="KW-0315">Glutamine amidotransferase</keyword>
<dbReference type="CDD" id="cd05009">
    <property type="entry name" value="SIS_GlmS_GlmD_2"/>
    <property type="match status" value="1"/>
</dbReference>
<evidence type="ECO:0000256" key="3">
    <source>
        <dbReference type="ARBA" id="ARBA00016090"/>
    </source>
</evidence>
<dbReference type="GO" id="GO:0097367">
    <property type="term" value="F:carbohydrate derivative binding"/>
    <property type="evidence" value="ECO:0007669"/>
    <property type="project" value="InterPro"/>
</dbReference>
<evidence type="ECO:0000256" key="6">
    <source>
        <dbReference type="ARBA" id="ARBA00022737"/>
    </source>
</evidence>
<evidence type="ECO:0000256" key="2">
    <source>
        <dbReference type="ARBA" id="ARBA00012916"/>
    </source>
</evidence>
<evidence type="ECO:0000256" key="7">
    <source>
        <dbReference type="ARBA" id="ARBA00022962"/>
    </source>
</evidence>
<feature type="domain" description="SIS" evidence="9">
    <location>
        <begin position="288"/>
        <end position="427"/>
    </location>
</feature>
<dbReference type="InterPro" id="IPR035490">
    <property type="entry name" value="GlmS/FrlB_SIS"/>
</dbReference>
<dbReference type="GO" id="GO:0004360">
    <property type="term" value="F:glutamine-fructose-6-phosphate transaminase (isomerizing) activity"/>
    <property type="evidence" value="ECO:0007669"/>
    <property type="project" value="UniProtKB-EC"/>
</dbReference>
<dbReference type="Pfam" id="PF13522">
    <property type="entry name" value="GATase_6"/>
    <property type="match status" value="1"/>
</dbReference>
<dbReference type="NCBIfam" id="TIGR01135">
    <property type="entry name" value="glmS"/>
    <property type="match status" value="1"/>
</dbReference>
<dbReference type="InterPro" id="IPR001347">
    <property type="entry name" value="SIS_dom"/>
</dbReference>
<dbReference type="Proteomes" id="UP000231263">
    <property type="component" value="Unassembled WGS sequence"/>
</dbReference>
<comment type="catalytic activity">
    <reaction evidence="1">
        <text>D-fructose 6-phosphate + L-glutamine = D-glucosamine 6-phosphate + L-glutamate</text>
        <dbReference type="Rhea" id="RHEA:13237"/>
        <dbReference type="ChEBI" id="CHEBI:29985"/>
        <dbReference type="ChEBI" id="CHEBI:58359"/>
        <dbReference type="ChEBI" id="CHEBI:58725"/>
        <dbReference type="ChEBI" id="CHEBI:61527"/>
        <dbReference type="EC" id="2.6.1.16"/>
    </reaction>
</comment>
<dbReference type="CDD" id="cd00714">
    <property type="entry name" value="GFAT"/>
    <property type="match status" value="1"/>
</dbReference>
<dbReference type="InterPro" id="IPR046348">
    <property type="entry name" value="SIS_dom_sf"/>
</dbReference>
<evidence type="ECO:0000259" key="8">
    <source>
        <dbReference type="PROSITE" id="PS51278"/>
    </source>
</evidence>
<proteinExistence type="predicted"/>
<dbReference type="InterPro" id="IPR029055">
    <property type="entry name" value="Ntn_hydrolases_N"/>
</dbReference>
<dbReference type="InterPro" id="IPR035466">
    <property type="entry name" value="GlmS/AgaS_SIS"/>
</dbReference>
<evidence type="ECO:0000256" key="5">
    <source>
        <dbReference type="ARBA" id="ARBA00022679"/>
    </source>
</evidence>
<dbReference type="PROSITE" id="PS51464">
    <property type="entry name" value="SIS"/>
    <property type="match status" value="2"/>
</dbReference>
<keyword evidence="6" id="KW-0677">Repeat</keyword>
<dbReference type="InterPro" id="IPR017932">
    <property type="entry name" value="GATase_2_dom"/>
</dbReference>
<dbReference type="PANTHER" id="PTHR10937">
    <property type="entry name" value="GLUCOSAMINE--FRUCTOSE-6-PHOSPHATE AMINOTRANSFERASE, ISOMERIZING"/>
    <property type="match status" value="1"/>
</dbReference>
<dbReference type="SUPFAM" id="SSF53697">
    <property type="entry name" value="SIS domain"/>
    <property type="match status" value="1"/>
</dbReference>
<organism evidence="10 11">
    <name type="scientific">Candidatus Uhrbacteria bacterium CG_4_9_14_3_um_filter_41_35</name>
    <dbReference type="NCBI Taxonomy" id="1975034"/>
    <lineage>
        <taxon>Bacteria</taxon>
        <taxon>Candidatus Uhriibacteriota</taxon>
    </lineage>
</organism>
<feature type="domain" description="SIS" evidence="9">
    <location>
        <begin position="459"/>
        <end position="598"/>
    </location>
</feature>
<dbReference type="FunFam" id="3.40.50.10490:FF:000036">
    <property type="entry name" value="Glutamine-fructose-6-phosphate transaminase (Isomerizing), variant"/>
    <property type="match status" value="1"/>
</dbReference>
<evidence type="ECO:0000313" key="11">
    <source>
        <dbReference type="Proteomes" id="UP000231263"/>
    </source>
</evidence>
<dbReference type="PROSITE" id="PS51278">
    <property type="entry name" value="GATASE_TYPE_2"/>
    <property type="match status" value="1"/>
</dbReference>
<dbReference type="GO" id="GO:0006487">
    <property type="term" value="P:protein N-linked glycosylation"/>
    <property type="evidence" value="ECO:0007669"/>
    <property type="project" value="TreeGrafter"/>
</dbReference>
<evidence type="ECO:0000313" key="10">
    <source>
        <dbReference type="EMBL" id="PJA46607.1"/>
    </source>
</evidence>
<accession>A0A2M7XFF1</accession>
<keyword evidence="5" id="KW-0808">Transferase</keyword>
<dbReference type="EMBL" id="PFWT01000009">
    <property type="protein sequence ID" value="PJA46607.1"/>
    <property type="molecule type" value="Genomic_DNA"/>
</dbReference>
<dbReference type="CDD" id="cd05008">
    <property type="entry name" value="SIS_GlmS_GlmD_1"/>
    <property type="match status" value="1"/>
</dbReference>
<keyword evidence="4" id="KW-0032">Aminotransferase</keyword>
<name>A0A2M7XFF1_9BACT</name>
<dbReference type="PANTHER" id="PTHR10937:SF0">
    <property type="entry name" value="GLUTAMINE--FRUCTOSE-6-PHOSPHATE TRANSAMINASE (ISOMERIZING)"/>
    <property type="match status" value="1"/>
</dbReference>
<evidence type="ECO:0000256" key="4">
    <source>
        <dbReference type="ARBA" id="ARBA00022576"/>
    </source>
</evidence>
<protein>
    <recommendedName>
        <fullName evidence="3">Glutamine--fructose-6-phosphate aminotransferase [isomerizing]</fullName>
        <ecNumber evidence="2">2.6.1.16</ecNumber>
    </recommendedName>
</protein>
<dbReference type="InterPro" id="IPR005855">
    <property type="entry name" value="GFAT"/>
</dbReference>
<dbReference type="FunFam" id="3.60.20.10:FF:000006">
    <property type="entry name" value="Glutamine--fructose-6-phosphate aminotransferase [isomerizing]"/>
    <property type="match status" value="1"/>
</dbReference>
<dbReference type="EC" id="2.6.1.16" evidence="2"/>
<dbReference type="SUPFAM" id="SSF56235">
    <property type="entry name" value="N-terminal nucleophile aminohydrolases (Ntn hydrolases)"/>
    <property type="match status" value="1"/>
</dbReference>
<dbReference type="GO" id="GO:0006047">
    <property type="term" value="P:UDP-N-acetylglucosamine metabolic process"/>
    <property type="evidence" value="ECO:0007669"/>
    <property type="project" value="TreeGrafter"/>
</dbReference>
<evidence type="ECO:0000259" key="9">
    <source>
        <dbReference type="PROSITE" id="PS51464"/>
    </source>
</evidence>
<gene>
    <name evidence="10" type="primary">glmS</name>
    <name evidence="10" type="ORF">CO173_02455</name>
</gene>
<dbReference type="Pfam" id="PF01380">
    <property type="entry name" value="SIS"/>
    <property type="match status" value="2"/>
</dbReference>
<comment type="caution">
    <text evidence="10">The sequence shown here is derived from an EMBL/GenBank/DDBJ whole genome shotgun (WGS) entry which is preliminary data.</text>
</comment>
<dbReference type="InterPro" id="IPR047084">
    <property type="entry name" value="GFAT_N"/>
</dbReference>
<reference evidence="11" key="1">
    <citation type="submission" date="2017-09" db="EMBL/GenBank/DDBJ databases">
        <title>Depth-based differentiation of microbial function through sediment-hosted aquifers and enrichment of novel symbionts in the deep terrestrial subsurface.</title>
        <authorList>
            <person name="Probst A.J."/>
            <person name="Ladd B."/>
            <person name="Jarett J.K."/>
            <person name="Geller-Mcgrath D.E."/>
            <person name="Sieber C.M.K."/>
            <person name="Emerson J.B."/>
            <person name="Anantharaman K."/>
            <person name="Thomas B.C."/>
            <person name="Malmstrom R."/>
            <person name="Stieglmeier M."/>
            <person name="Klingl A."/>
            <person name="Woyke T."/>
            <person name="Ryan C.M."/>
            <person name="Banfield J.F."/>
        </authorList>
    </citation>
    <scope>NUCLEOTIDE SEQUENCE [LARGE SCALE GENOMIC DNA]</scope>
</reference>
<feature type="domain" description="Glutamine amidotransferase type-2" evidence="8">
    <location>
        <begin position="2"/>
        <end position="225"/>
    </location>
</feature>
<dbReference type="AlphaFoldDB" id="A0A2M7XFF1"/>
<evidence type="ECO:0000256" key="1">
    <source>
        <dbReference type="ARBA" id="ARBA00001031"/>
    </source>
</evidence>